<protein>
    <recommendedName>
        <fullName evidence="1">TPM domain-containing protein</fullName>
    </recommendedName>
</protein>
<name>A0A835RPP7_VANPL</name>
<organism evidence="2 3">
    <name type="scientific">Vanilla planifolia</name>
    <name type="common">Vanilla</name>
    <dbReference type="NCBI Taxonomy" id="51239"/>
    <lineage>
        <taxon>Eukaryota</taxon>
        <taxon>Viridiplantae</taxon>
        <taxon>Streptophyta</taxon>
        <taxon>Embryophyta</taxon>
        <taxon>Tracheophyta</taxon>
        <taxon>Spermatophyta</taxon>
        <taxon>Magnoliopsida</taxon>
        <taxon>Liliopsida</taxon>
        <taxon>Asparagales</taxon>
        <taxon>Orchidaceae</taxon>
        <taxon>Vanilloideae</taxon>
        <taxon>Vanilleae</taxon>
        <taxon>Vanilla</taxon>
    </lineage>
</organism>
<dbReference type="OrthoDB" id="5645at2759"/>
<gene>
    <name evidence="2" type="ORF">HPP92_006685</name>
</gene>
<dbReference type="PANTHER" id="PTHR30373:SF2">
    <property type="entry name" value="UPF0603 PROTEIN YGCG"/>
    <property type="match status" value="1"/>
</dbReference>
<evidence type="ECO:0000313" key="2">
    <source>
        <dbReference type="EMBL" id="KAG0489822.1"/>
    </source>
</evidence>
<dbReference type="Proteomes" id="UP000639772">
    <property type="component" value="Chromosome 3"/>
</dbReference>
<dbReference type="AlphaFoldDB" id="A0A835RPP7"/>
<accession>A0A835RPP7</accession>
<evidence type="ECO:0000313" key="3">
    <source>
        <dbReference type="Proteomes" id="UP000639772"/>
    </source>
</evidence>
<sequence>MVAILPPPSFTSLSPHLKQMETILSSPSSIPIPYRKSFSFQFTPSPVAPLSSSVVCSALKKPGLSPSSHYSSSKKDWASCLRHGLAAAAVSMVINFCQLPLTAGPVMASEFDVLYEGPPSESYVIDDAGVLSRLTESDLKNLLSDLESRKNLHINFITVRKLTMPLSMLTNSWKPGIRQLKMVIIRSCCACYNSEGRGNNRWASFHSSCWRKYSKCNCGRESSCSCN</sequence>
<evidence type="ECO:0000259" key="1">
    <source>
        <dbReference type="Pfam" id="PF04536"/>
    </source>
</evidence>
<comment type="caution">
    <text evidence="2">The sequence shown here is derived from an EMBL/GenBank/DDBJ whole genome shotgun (WGS) entry which is preliminary data.</text>
</comment>
<dbReference type="InterPro" id="IPR007621">
    <property type="entry name" value="TPM_dom"/>
</dbReference>
<dbReference type="PANTHER" id="PTHR30373">
    <property type="entry name" value="UPF0603 PROTEIN YGCG"/>
    <property type="match status" value="1"/>
</dbReference>
<dbReference type="EMBL" id="JADCNM010000003">
    <property type="protein sequence ID" value="KAG0489822.1"/>
    <property type="molecule type" value="Genomic_DNA"/>
</dbReference>
<reference evidence="2 3" key="1">
    <citation type="journal article" date="2020" name="Nat. Food">
        <title>A phased Vanilla planifolia genome enables genetic improvement of flavour and production.</title>
        <authorList>
            <person name="Hasing T."/>
            <person name="Tang H."/>
            <person name="Brym M."/>
            <person name="Khazi F."/>
            <person name="Huang T."/>
            <person name="Chambers A.H."/>
        </authorList>
    </citation>
    <scope>NUCLEOTIDE SEQUENCE [LARGE SCALE GENOMIC DNA]</scope>
    <source>
        <tissue evidence="2">Leaf</tissue>
    </source>
</reference>
<dbReference type="Pfam" id="PF04536">
    <property type="entry name" value="TPM_phosphatase"/>
    <property type="match status" value="1"/>
</dbReference>
<proteinExistence type="predicted"/>
<feature type="domain" description="TPM" evidence="1">
    <location>
        <begin position="124"/>
        <end position="177"/>
    </location>
</feature>
<dbReference type="Gene3D" id="3.10.310.50">
    <property type="match status" value="1"/>
</dbReference>